<gene>
    <name evidence="6" type="ORF">MNB_SV-15-1213</name>
</gene>
<keyword evidence="3" id="KW-1133">Transmembrane helix</keyword>
<evidence type="ECO:0000313" key="6">
    <source>
        <dbReference type="EMBL" id="SHO81667.1"/>
    </source>
</evidence>
<evidence type="ECO:0000259" key="5">
    <source>
        <dbReference type="Pfam" id="PF13675"/>
    </source>
</evidence>
<feature type="domain" description="NarX-like N-terminal" evidence="5">
    <location>
        <begin position="21"/>
        <end position="104"/>
    </location>
</feature>
<protein>
    <submittedName>
        <fullName evidence="6">Nitric oxide-responding transcriptional regulator Dnr (Crp/Fnr family)</fullName>
    </submittedName>
</protein>
<dbReference type="GO" id="GO:0016020">
    <property type="term" value="C:membrane"/>
    <property type="evidence" value="ECO:0007669"/>
    <property type="project" value="UniProtKB-SubCell"/>
</dbReference>
<name>A0A1W1ELE6_9ZZZZ</name>
<proteinExistence type="predicted"/>
<dbReference type="Pfam" id="PF13675">
    <property type="entry name" value="PilJ"/>
    <property type="match status" value="1"/>
</dbReference>
<reference evidence="6" key="1">
    <citation type="submission" date="2016-10" db="EMBL/GenBank/DDBJ databases">
        <authorList>
            <person name="de Groot N.N."/>
        </authorList>
    </citation>
    <scope>NUCLEOTIDE SEQUENCE</scope>
</reference>
<sequence>MKKYFKLLLILSISISNLLSQDIKSDIEAINIAGKQRMLTQKMLKSYAMVGMNNKFGNPLLALQNGIKNFDDGLKLLSKFNKDSKIKSELSLSKELWSKSKKTLQEKPSLKVVKRLKENLDKLLLSSDKIVTLLISKTKEKSSDIINIAGKERMYSQKLASLYMLKVWGIEDKKFDEKMKDTLNSFKIALDKLEKYPKNTKEIKKLLKSSKKAFLFFEIMSKSNSKFIPSLIYKKSLEILYNMDKVVSLYTEIEKK</sequence>
<keyword evidence="2" id="KW-0812">Transmembrane</keyword>
<keyword evidence="4" id="KW-0472">Membrane</keyword>
<dbReference type="EMBL" id="FRYL01000045">
    <property type="protein sequence ID" value="SHO81667.1"/>
    <property type="molecule type" value="Genomic_DNA"/>
</dbReference>
<evidence type="ECO:0000256" key="1">
    <source>
        <dbReference type="ARBA" id="ARBA00004141"/>
    </source>
</evidence>
<evidence type="ECO:0000256" key="3">
    <source>
        <dbReference type="ARBA" id="ARBA00022989"/>
    </source>
</evidence>
<accession>A0A1W1ELE6</accession>
<dbReference type="AlphaFoldDB" id="A0A1W1ELE6"/>
<organism evidence="6">
    <name type="scientific">hydrothermal vent metagenome</name>
    <dbReference type="NCBI Taxonomy" id="652676"/>
    <lineage>
        <taxon>unclassified sequences</taxon>
        <taxon>metagenomes</taxon>
        <taxon>ecological metagenomes</taxon>
    </lineage>
</organism>
<evidence type="ECO:0000256" key="2">
    <source>
        <dbReference type="ARBA" id="ARBA00022692"/>
    </source>
</evidence>
<evidence type="ECO:0000256" key="4">
    <source>
        <dbReference type="ARBA" id="ARBA00023136"/>
    </source>
</evidence>
<comment type="subcellular location">
    <subcellularLocation>
        <location evidence="1">Membrane</location>
        <topology evidence="1">Multi-pass membrane protein</topology>
    </subcellularLocation>
</comment>
<dbReference type="InterPro" id="IPR029095">
    <property type="entry name" value="NarX-like_N"/>
</dbReference>